<keyword evidence="2" id="KW-1185">Reference proteome</keyword>
<comment type="caution">
    <text evidence="1">The sequence shown here is derived from an EMBL/GenBank/DDBJ whole genome shotgun (WGS) entry which is preliminary data.</text>
</comment>
<gene>
    <name evidence="1" type="ORF">LOK49_LG04G01070</name>
</gene>
<dbReference type="EMBL" id="CM045759">
    <property type="protein sequence ID" value="KAI8016778.1"/>
    <property type="molecule type" value="Genomic_DNA"/>
</dbReference>
<evidence type="ECO:0000313" key="2">
    <source>
        <dbReference type="Proteomes" id="UP001060215"/>
    </source>
</evidence>
<accession>A0ACC0HV20</accession>
<evidence type="ECO:0000313" key="1">
    <source>
        <dbReference type="EMBL" id="KAI8016778.1"/>
    </source>
</evidence>
<name>A0ACC0HV20_9ERIC</name>
<sequence>MCYHMNTWNNMKELHSSIKLCERALVSADPTVTLLGSYSQAHVFSSNILPDCKNVVFNTAKVGVQTSQMQMLPTNAELLSWETFSEDISSADEDSKITVVGLLEQLNVTRDTSDYLWYMTSVEISPSESFLYSGQHLTLIVQSAGDALHVFTDGQLPALFQIVRTATSGGMA</sequence>
<protein>
    <submittedName>
        <fullName evidence="1">Beta-galactosidase 3</fullName>
    </submittedName>
</protein>
<dbReference type="Proteomes" id="UP001060215">
    <property type="component" value="Chromosome 2"/>
</dbReference>
<reference evidence="1 2" key="1">
    <citation type="journal article" date="2022" name="Plant J.">
        <title>Chromosome-level genome of Camellia lanceoleosa provides a valuable resource for understanding genome evolution and self-incompatibility.</title>
        <authorList>
            <person name="Gong W."/>
            <person name="Xiao S."/>
            <person name="Wang L."/>
            <person name="Liao Z."/>
            <person name="Chang Y."/>
            <person name="Mo W."/>
            <person name="Hu G."/>
            <person name="Li W."/>
            <person name="Zhao G."/>
            <person name="Zhu H."/>
            <person name="Hu X."/>
            <person name="Ji K."/>
            <person name="Xiang X."/>
            <person name="Song Q."/>
            <person name="Yuan D."/>
            <person name="Jin S."/>
            <person name="Zhang L."/>
        </authorList>
    </citation>
    <scope>NUCLEOTIDE SEQUENCE [LARGE SCALE GENOMIC DNA]</scope>
    <source>
        <strain evidence="1">SQ_2022a</strain>
    </source>
</reference>
<organism evidence="1 2">
    <name type="scientific">Camellia lanceoleosa</name>
    <dbReference type="NCBI Taxonomy" id="1840588"/>
    <lineage>
        <taxon>Eukaryota</taxon>
        <taxon>Viridiplantae</taxon>
        <taxon>Streptophyta</taxon>
        <taxon>Embryophyta</taxon>
        <taxon>Tracheophyta</taxon>
        <taxon>Spermatophyta</taxon>
        <taxon>Magnoliopsida</taxon>
        <taxon>eudicotyledons</taxon>
        <taxon>Gunneridae</taxon>
        <taxon>Pentapetalae</taxon>
        <taxon>asterids</taxon>
        <taxon>Ericales</taxon>
        <taxon>Theaceae</taxon>
        <taxon>Camellia</taxon>
    </lineage>
</organism>
<proteinExistence type="predicted"/>